<evidence type="ECO:0000313" key="2">
    <source>
        <dbReference type="Proteomes" id="UP000271162"/>
    </source>
</evidence>
<dbReference type="WBParaSite" id="NBR_0001126501-mRNA-1">
    <property type="protein sequence ID" value="NBR_0001126501-mRNA-1"/>
    <property type="gene ID" value="NBR_0001126501"/>
</dbReference>
<accession>A0A0N4Y5I9</accession>
<reference evidence="3" key="1">
    <citation type="submission" date="2017-02" db="UniProtKB">
        <authorList>
            <consortium name="WormBaseParasite"/>
        </authorList>
    </citation>
    <scope>IDENTIFICATION</scope>
</reference>
<evidence type="ECO:0000313" key="1">
    <source>
        <dbReference type="EMBL" id="VDL74855.1"/>
    </source>
</evidence>
<evidence type="ECO:0000313" key="3">
    <source>
        <dbReference type="WBParaSite" id="NBR_0001126501-mRNA-1"/>
    </source>
</evidence>
<sequence length="102" mass="11465">MLNDPSTTTFTGITHMSDLLCADAWSRFSHQSFIIMSSACNGQSKSSSRNYLPPLESICEQPRIRTSASQRRNSKRAVLMDYDLIPRKERHKEVEAPGGECS</sequence>
<protein>
    <submittedName>
        <fullName evidence="1 3">Uncharacterized protein</fullName>
    </submittedName>
</protein>
<name>A0A0N4Y5I9_NIPBR</name>
<proteinExistence type="predicted"/>
<gene>
    <name evidence="1" type="ORF">NBR_LOCUS11266</name>
</gene>
<reference evidence="1 2" key="2">
    <citation type="submission" date="2018-11" db="EMBL/GenBank/DDBJ databases">
        <authorList>
            <consortium name="Pathogen Informatics"/>
        </authorList>
    </citation>
    <scope>NUCLEOTIDE SEQUENCE [LARGE SCALE GENOMIC DNA]</scope>
</reference>
<dbReference type="Proteomes" id="UP000271162">
    <property type="component" value="Unassembled WGS sequence"/>
</dbReference>
<dbReference type="AlphaFoldDB" id="A0A0N4Y5I9"/>
<keyword evidence="2" id="KW-1185">Reference proteome</keyword>
<organism evidence="3">
    <name type="scientific">Nippostrongylus brasiliensis</name>
    <name type="common">Rat hookworm</name>
    <dbReference type="NCBI Taxonomy" id="27835"/>
    <lineage>
        <taxon>Eukaryota</taxon>
        <taxon>Metazoa</taxon>
        <taxon>Ecdysozoa</taxon>
        <taxon>Nematoda</taxon>
        <taxon>Chromadorea</taxon>
        <taxon>Rhabditida</taxon>
        <taxon>Rhabditina</taxon>
        <taxon>Rhabditomorpha</taxon>
        <taxon>Strongyloidea</taxon>
        <taxon>Heligmosomidae</taxon>
        <taxon>Nippostrongylus</taxon>
    </lineage>
</organism>
<dbReference type="EMBL" id="UYSL01020491">
    <property type="protein sequence ID" value="VDL74855.1"/>
    <property type="molecule type" value="Genomic_DNA"/>
</dbReference>